<proteinExistence type="predicted"/>
<reference evidence="1" key="2">
    <citation type="journal article" date="2022" name="Microbiol. Resour. Announc.">
        <title>Metagenome Sequencing to Explore Phylogenomics of Terrestrial Cyanobacteria.</title>
        <authorList>
            <person name="Ward R.D."/>
            <person name="Stajich J.E."/>
            <person name="Johansen J.R."/>
            <person name="Huntemann M."/>
            <person name="Clum A."/>
            <person name="Foster B."/>
            <person name="Foster B."/>
            <person name="Roux S."/>
            <person name="Palaniappan K."/>
            <person name="Varghese N."/>
            <person name="Mukherjee S."/>
            <person name="Reddy T.B.K."/>
            <person name="Daum C."/>
            <person name="Copeland A."/>
            <person name="Chen I.A."/>
            <person name="Ivanova N.N."/>
            <person name="Kyrpides N.C."/>
            <person name="Shapiro N."/>
            <person name="Eloe-Fadrosh E.A."/>
            <person name="Pietrasiak N."/>
        </authorList>
    </citation>
    <scope>NUCLEOTIDE SEQUENCE</scope>
    <source>
        <strain evidence="1">CPER-KK1</strain>
    </source>
</reference>
<organism evidence="1 2">
    <name type="scientific">Symplocastrum torsivum CPER-KK1</name>
    <dbReference type="NCBI Taxonomy" id="450513"/>
    <lineage>
        <taxon>Bacteria</taxon>
        <taxon>Bacillati</taxon>
        <taxon>Cyanobacteriota</taxon>
        <taxon>Cyanophyceae</taxon>
        <taxon>Oscillatoriophycideae</taxon>
        <taxon>Oscillatoriales</taxon>
        <taxon>Microcoleaceae</taxon>
        <taxon>Symplocastrum</taxon>
    </lineage>
</organism>
<name>A0A951PIL6_9CYAN</name>
<dbReference type="AlphaFoldDB" id="A0A951PIL6"/>
<evidence type="ECO:0000313" key="2">
    <source>
        <dbReference type="Proteomes" id="UP000753908"/>
    </source>
</evidence>
<reference evidence="1" key="1">
    <citation type="submission" date="2021-05" db="EMBL/GenBank/DDBJ databases">
        <authorList>
            <person name="Pietrasiak N."/>
            <person name="Ward R."/>
            <person name="Stajich J.E."/>
            <person name="Kurbessoian T."/>
        </authorList>
    </citation>
    <scope>NUCLEOTIDE SEQUENCE</scope>
    <source>
        <strain evidence="1">CPER-KK1</strain>
    </source>
</reference>
<sequence length="127" mass="15017">MKRWIVFKTESASSKEWKERKLQPAGHLTRMLAEYLDCSDKVLPEPGYRPREFARFEESVDPNFPDASTHVRWSDWEVSRVERFKSVDSAEYDEIVVCYCRYSPIEPEWKELPKIGVLQEGNFNPIT</sequence>
<gene>
    <name evidence="1" type="ORF">KME25_02115</name>
</gene>
<comment type="caution">
    <text evidence="1">The sequence shown here is derived from an EMBL/GenBank/DDBJ whole genome shotgun (WGS) entry which is preliminary data.</text>
</comment>
<dbReference type="Proteomes" id="UP000753908">
    <property type="component" value="Unassembled WGS sequence"/>
</dbReference>
<dbReference type="EMBL" id="JAHHIF010000002">
    <property type="protein sequence ID" value="MBW4543233.1"/>
    <property type="molecule type" value="Genomic_DNA"/>
</dbReference>
<evidence type="ECO:0000313" key="1">
    <source>
        <dbReference type="EMBL" id="MBW4543233.1"/>
    </source>
</evidence>
<accession>A0A951PIL6</accession>
<protein>
    <submittedName>
        <fullName evidence="1">Uncharacterized protein</fullName>
    </submittedName>
</protein>